<dbReference type="AlphaFoldDB" id="A0A9X9LCS4"/>
<sequence length="133" mass="14906">MAPGRSLVHKVVSRSRPLGRGQILFWAQFATFYFSKPCLTPQASLWQTQLRTSLSICWGSLRSNLFLVPLPEGETRELPAEARLGVLKIASVQTTGAAWERTEALARLVVWTGNSQMPTERLVCFLLFISPFL</sequence>
<reference evidence="1 2" key="1">
    <citation type="submission" date="2018-10" db="EMBL/GenBank/DDBJ databases">
        <authorList>
            <person name="Ekblom R."/>
            <person name="Jareborg N."/>
        </authorList>
    </citation>
    <scope>NUCLEOTIDE SEQUENCE [LARGE SCALE GENOMIC DNA]</scope>
    <source>
        <tissue evidence="1">Muscle</tissue>
    </source>
</reference>
<comment type="caution">
    <text evidence="1">The sequence shown here is derived from an EMBL/GenBank/DDBJ whole genome shotgun (WGS) entry which is preliminary data.</text>
</comment>
<gene>
    <name evidence="1" type="ORF">BN2614_LOCUS1</name>
</gene>
<dbReference type="Proteomes" id="UP000269945">
    <property type="component" value="Unassembled WGS sequence"/>
</dbReference>
<proteinExistence type="predicted"/>
<organism evidence="1 2">
    <name type="scientific">Gulo gulo</name>
    <name type="common">Wolverine</name>
    <name type="synonym">Gluton</name>
    <dbReference type="NCBI Taxonomy" id="48420"/>
    <lineage>
        <taxon>Eukaryota</taxon>
        <taxon>Metazoa</taxon>
        <taxon>Chordata</taxon>
        <taxon>Craniata</taxon>
        <taxon>Vertebrata</taxon>
        <taxon>Euteleostomi</taxon>
        <taxon>Mammalia</taxon>
        <taxon>Eutheria</taxon>
        <taxon>Laurasiatheria</taxon>
        <taxon>Carnivora</taxon>
        <taxon>Caniformia</taxon>
        <taxon>Musteloidea</taxon>
        <taxon>Mustelidae</taxon>
        <taxon>Guloninae</taxon>
        <taxon>Gulo</taxon>
    </lineage>
</organism>
<name>A0A9X9LCS4_GULGU</name>
<accession>A0A9X9LCS4</accession>
<feature type="non-terminal residue" evidence="1">
    <location>
        <position position="133"/>
    </location>
</feature>
<evidence type="ECO:0000313" key="1">
    <source>
        <dbReference type="EMBL" id="VCW49293.1"/>
    </source>
</evidence>
<protein>
    <submittedName>
        <fullName evidence="1">Uncharacterized protein</fullName>
    </submittedName>
</protein>
<evidence type="ECO:0000313" key="2">
    <source>
        <dbReference type="Proteomes" id="UP000269945"/>
    </source>
</evidence>
<keyword evidence="2" id="KW-1185">Reference proteome</keyword>
<dbReference type="EMBL" id="CYRY02000282">
    <property type="protein sequence ID" value="VCW49293.1"/>
    <property type="molecule type" value="Genomic_DNA"/>
</dbReference>